<evidence type="ECO:0000256" key="1">
    <source>
        <dbReference type="SAM" id="MobiDB-lite"/>
    </source>
</evidence>
<evidence type="ECO:0000313" key="3">
    <source>
        <dbReference type="Proteomes" id="UP000002866"/>
    </source>
</evidence>
<protein>
    <submittedName>
        <fullName evidence="2">Uncharacterized protein</fullName>
    </submittedName>
</protein>
<dbReference type="Proteomes" id="UP000002866">
    <property type="component" value="Chromosome 10"/>
</dbReference>
<organism evidence="2 3">
    <name type="scientific">Henningerozyma blattae (strain ATCC 34711 / CBS 6284 / DSM 70876 / NBRC 10599 / NRRL Y-10934 / UCD 77-7)</name>
    <name type="common">Yeast</name>
    <name type="synonym">Tetrapisispora blattae</name>
    <dbReference type="NCBI Taxonomy" id="1071380"/>
    <lineage>
        <taxon>Eukaryota</taxon>
        <taxon>Fungi</taxon>
        <taxon>Dikarya</taxon>
        <taxon>Ascomycota</taxon>
        <taxon>Saccharomycotina</taxon>
        <taxon>Saccharomycetes</taxon>
        <taxon>Saccharomycetales</taxon>
        <taxon>Saccharomycetaceae</taxon>
        <taxon>Henningerozyma</taxon>
    </lineage>
</organism>
<sequence length="240" mass="27136">MKTQILITDIPQQAFKSDWPSTLYNLLFVDKFPLIKSDLLYYTPLAFMNRIVLIFGNEENTLKIYDFLKNFQSMKNNVNSRNLQEAKIFINEPLITRQRAKSVDDIDPLSNTDPTITHVNPLSNLTAKNDTYSVINTSNIINKDTPVLSVDTDPQSTGIDSHSLNMGSPSLSPDRMALRSPTWLKFDDNDTKLHCYKEPEPNTTTTTTSSTNNSTILHPADDVDPSNAKRRNPSITLKEI</sequence>
<dbReference type="RefSeq" id="XP_004182558.1">
    <property type="nucleotide sequence ID" value="XM_004182510.1"/>
</dbReference>
<proteinExistence type="predicted"/>
<reference evidence="2 3" key="1">
    <citation type="journal article" date="2011" name="Proc. Natl. Acad. Sci. U.S.A.">
        <title>Evolutionary erosion of yeast sex chromosomes by mating-type switching accidents.</title>
        <authorList>
            <person name="Gordon J.L."/>
            <person name="Armisen D."/>
            <person name="Proux-Wera E."/>
            <person name="Oheigeartaigh S.S."/>
            <person name="Byrne K.P."/>
            <person name="Wolfe K.H."/>
        </authorList>
    </citation>
    <scope>NUCLEOTIDE SEQUENCE [LARGE SCALE GENOMIC DNA]</scope>
    <source>
        <strain evidence="3">ATCC 34711 / CBS 6284 / DSM 70876 / NBRC 10599 / NRRL Y-10934 / UCD 77-7</strain>
    </source>
</reference>
<feature type="region of interest" description="Disordered" evidence="1">
    <location>
        <begin position="146"/>
        <end position="173"/>
    </location>
</feature>
<dbReference type="OMA" id="YYTPLAF"/>
<feature type="region of interest" description="Disordered" evidence="1">
    <location>
        <begin position="196"/>
        <end position="240"/>
    </location>
</feature>
<dbReference type="AlphaFoldDB" id="I2H9I7"/>
<dbReference type="eggNOG" id="ENOG502S1FA">
    <property type="taxonomic scope" value="Eukaryota"/>
</dbReference>
<dbReference type="EMBL" id="HE806325">
    <property type="protein sequence ID" value="CCH63039.1"/>
    <property type="molecule type" value="Genomic_DNA"/>
</dbReference>
<dbReference type="InParanoid" id="I2H9I7"/>
<evidence type="ECO:0000313" key="2">
    <source>
        <dbReference type="EMBL" id="CCH63039.1"/>
    </source>
</evidence>
<accession>I2H9I7</accession>
<dbReference type="HOGENOM" id="CLU_085163_0_0_1"/>
<gene>
    <name evidence="2" type="primary">TBLA0J00390</name>
    <name evidence="2" type="ORF">TBLA_0J00390</name>
</gene>
<dbReference type="FunCoup" id="I2H9I7">
    <property type="interactions" value="113"/>
</dbReference>
<name>I2H9I7_HENB6</name>
<dbReference type="GeneID" id="14498205"/>
<dbReference type="OrthoDB" id="4069757at2759"/>
<feature type="compositionally biased region" description="Low complexity" evidence="1">
    <location>
        <begin position="202"/>
        <end position="215"/>
    </location>
</feature>
<dbReference type="KEGG" id="tbl:TBLA_0J00390"/>
<keyword evidence="3" id="KW-1185">Reference proteome</keyword>
<feature type="compositionally biased region" description="Polar residues" evidence="1">
    <location>
        <begin position="152"/>
        <end position="171"/>
    </location>
</feature>